<evidence type="ECO:0000313" key="6">
    <source>
        <dbReference type="Proteomes" id="UP001167796"/>
    </source>
</evidence>
<keyword evidence="4" id="KW-0460">Magnesium</keyword>
<dbReference type="Gene3D" id="3.40.50.10420">
    <property type="entry name" value="NagB/RpiA/CoA transferase-like"/>
    <property type="match status" value="1"/>
</dbReference>
<dbReference type="PANTHER" id="PTHR23407:SF1">
    <property type="entry name" value="5-FORMYLTETRAHYDROFOLATE CYCLO-LIGASE"/>
    <property type="match status" value="1"/>
</dbReference>
<dbReference type="InterPro" id="IPR024185">
    <property type="entry name" value="FTHF_cligase-like_sf"/>
</dbReference>
<dbReference type="Proteomes" id="UP001167796">
    <property type="component" value="Unassembled WGS sequence"/>
</dbReference>
<keyword evidence="3 4" id="KW-0067">ATP-binding</keyword>
<name>A0ABT9A6E2_9BACT</name>
<keyword evidence="4" id="KW-0479">Metal-binding</keyword>
<dbReference type="PIRSF" id="PIRSF006806">
    <property type="entry name" value="FTHF_cligase"/>
    <property type="match status" value="1"/>
</dbReference>
<reference evidence="5" key="1">
    <citation type="submission" date="2023-07" db="EMBL/GenBank/DDBJ databases">
        <authorList>
            <person name="Kim M.K."/>
        </authorList>
    </citation>
    <scope>NUCLEOTIDE SEQUENCE</scope>
    <source>
        <strain evidence="5">M29</strain>
    </source>
</reference>
<evidence type="ECO:0000256" key="4">
    <source>
        <dbReference type="RuleBase" id="RU361279"/>
    </source>
</evidence>
<comment type="cofactor">
    <cofactor evidence="4">
        <name>Mg(2+)</name>
        <dbReference type="ChEBI" id="CHEBI:18420"/>
    </cofactor>
</comment>
<dbReference type="Pfam" id="PF01812">
    <property type="entry name" value="5-FTHF_cyc-lig"/>
    <property type="match status" value="1"/>
</dbReference>
<dbReference type="RefSeq" id="WP_305010095.1">
    <property type="nucleotide sequence ID" value="NZ_JAUQSX010000001.1"/>
</dbReference>
<gene>
    <name evidence="5" type="ORF">Q5H92_03505</name>
</gene>
<evidence type="ECO:0000256" key="3">
    <source>
        <dbReference type="ARBA" id="ARBA00022840"/>
    </source>
</evidence>
<evidence type="ECO:0000256" key="1">
    <source>
        <dbReference type="ARBA" id="ARBA00010638"/>
    </source>
</evidence>
<dbReference type="InterPro" id="IPR037171">
    <property type="entry name" value="NagB/RpiA_transferase-like"/>
</dbReference>
<keyword evidence="6" id="KW-1185">Reference proteome</keyword>
<dbReference type="SUPFAM" id="SSF100950">
    <property type="entry name" value="NagB/RpiA/CoA transferase-like"/>
    <property type="match status" value="1"/>
</dbReference>
<dbReference type="EMBL" id="JAUQSX010000001">
    <property type="protein sequence ID" value="MDO7845410.1"/>
    <property type="molecule type" value="Genomic_DNA"/>
</dbReference>
<comment type="similarity">
    <text evidence="1 4">Belongs to the 5-formyltetrahydrofolate cyclo-ligase family.</text>
</comment>
<evidence type="ECO:0000313" key="5">
    <source>
        <dbReference type="EMBL" id="MDO7845410.1"/>
    </source>
</evidence>
<dbReference type="EC" id="6.3.3.2" evidence="4"/>
<dbReference type="InterPro" id="IPR002698">
    <property type="entry name" value="FTHF_cligase"/>
</dbReference>
<comment type="catalytic activity">
    <reaction evidence="4">
        <text>(6S)-5-formyl-5,6,7,8-tetrahydrofolate + ATP = (6R)-5,10-methenyltetrahydrofolate + ADP + phosphate</text>
        <dbReference type="Rhea" id="RHEA:10488"/>
        <dbReference type="ChEBI" id="CHEBI:30616"/>
        <dbReference type="ChEBI" id="CHEBI:43474"/>
        <dbReference type="ChEBI" id="CHEBI:57455"/>
        <dbReference type="ChEBI" id="CHEBI:57457"/>
        <dbReference type="ChEBI" id="CHEBI:456216"/>
        <dbReference type="EC" id="6.3.3.2"/>
    </reaction>
</comment>
<organism evidence="5 6">
    <name type="scientific">Hymenobacter mellowenesis</name>
    <dbReference type="NCBI Taxonomy" id="3063995"/>
    <lineage>
        <taxon>Bacteria</taxon>
        <taxon>Pseudomonadati</taxon>
        <taxon>Bacteroidota</taxon>
        <taxon>Cytophagia</taxon>
        <taxon>Cytophagales</taxon>
        <taxon>Hymenobacteraceae</taxon>
        <taxon>Hymenobacter</taxon>
    </lineage>
</organism>
<proteinExistence type="inferred from homology"/>
<comment type="caution">
    <text evidence="5">The sequence shown here is derived from an EMBL/GenBank/DDBJ whole genome shotgun (WGS) entry which is preliminary data.</text>
</comment>
<evidence type="ECO:0000256" key="2">
    <source>
        <dbReference type="ARBA" id="ARBA00022741"/>
    </source>
</evidence>
<keyword evidence="5" id="KW-0436">Ligase</keyword>
<dbReference type="PANTHER" id="PTHR23407">
    <property type="entry name" value="ATPASE INHIBITOR/5-FORMYLTETRAHYDROFOLATE CYCLO-LIGASE"/>
    <property type="match status" value="1"/>
</dbReference>
<keyword evidence="2 4" id="KW-0547">Nucleotide-binding</keyword>
<dbReference type="GO" id="GO:0030272">
    <property type="term" value="F:5-formyltetrahydrofolate cyclo-ligase activity"/>
    <property type="evidence" value="ECO:0007669"/>
    <property type="project" value="UniProtKB-EC"/>
</dbReference>
<protein>
    <recommendedName>
        <fullName evidence="4">5-formyltetrahydrofolate cyclo-ligase</fullName>
        <ecNumber evidence="4">6.3.3.2</ecNumber>
    </recommendedName>
</protein>
<sequence length="196" mass="22601">MRKADLRRTALARRLALDAGEVARRSDKLRENLFRQFPVAQWQWLHLFLPLLKRNEPDIWFFIRWVWGEELPLRLAVPVVQPDGVSLKHYELLPDTQLTQNRWGIDEPVPHPITAPEVFPQILDAVLVPLLAVDRSGQRVGYGGGFYDRFLVQCRPGTQLIGLNLLNEAPVRRIADVLPTDVPLTAYITPGRVWRF</sequence>
<accession>A0ABT9A6E2</accession>
<dbReference type="NCBIfam" id="TIGR02727">
    <property type="entry name" value="MTHFS_bact"/>
    <property type="match status" value="1"/>
</dbReference>